<evidence type="ECO:0000313" key="1">
    <source>
        <dbReference type="EMBL" id="OEF95107.1"/>
    </source>
</evidence>
<dbReference type="PROSITE" id="PS51257">
    <property type="entry name" value="PROKAR_LIPOPROTEIN"/>
    <property type="match status" value="1"/>
</dbReference>
<dbReference type="Proteomes" id="UP000094802">
    <property type="component" value="Unassembled WGS sequence"/>
</dbReference>
<sequence>MINKLIFPTLVVTTMLTACGGGSGGGNNNSASKNVIDASSASSVVSLGNNFSLQFSVKSIKNGADKNVNVDITQYGNNLKSSGNFAQVHGVPERNYKTQNDADITFTVTATSSSGKTYNVENFNIYYENFNSTTTPEKLAVAKVENNIKNIILWKKADTVTINKQFIIDSTGDKFNIDQMRPMNLYVRVGNTLSNAIQFVPSFAQSASKTFARVPTSDCSVISDTTGDLLNNGIKQRSCVEAHGYKIPLLIEDKTQNDGTAKVAHVKKIMQYYLDNFPAEVTKAIYDSKAAMAFFYDEDWADGPNRDAGEYLDENYRFQDLFATETTDTTAGENKPGLVTKRDAAFEEIIHFVHDYGVMNLAVQSPSSKWGVMQKELDELNEKAILAGSYFPNGKDSTIVEADLDAESYDQEYLAYSLYAYYDVNYKGYSAQELSSATFTELQKNDPAMVKFMEKYFPTRANLIGKFPGYPNN</sequence>
<dbReference type="EMBL" id="AJZD02000016">
    <property type="protein sequence ID" value="OEF95107.1"/>
    <property type="molecule type" value="Genomic_DNA"/>
</dbReference>
<dbReference type="AlphaFoldDB" id="A0A1E5FX79"/>
<evidence type="ECO:0000313" key="2">
    <source>
        <dbReference type="Proteomes" id="UP000094802"/>
    </source>
</evidence>
<name>A0A1E5FX79_VIBSP</name>
<gene>
    <name evidence="1" type="ORF">A142_15095</name>
</gene>
<reference evidence="1 2" key="1">
    <citation type="journal article" date="2012" name="Science">
        <title>Ecological populations of bacteria act as socially cohesive units of antibiotic production and resistance.</title>
        <authorList>
            <person name="Cordero O.X."/>
            <person name="Wildschutte H."/>
            <person name="Kirkup B."/>
            <person name="Proehl S."/>
            <person name="Ngo L."/>
            <person name="Hussain F."/>
            <person name="Le Roux F."/>
            <person name="Mincer T."/>
            <person name="Polz M.F."/>
        </authorList>
    </citation>
    <scope>NUCLEOTIDE SEQUENCE [LARGE SCALE GENOMIC DNA]</scope>
    <source>
        <strain evidence="1 2">12E03</strain>
    </source>
</reference>
<organism evidence="1 2">
    <name type="scientific">Vibrio splendidus 12E03</name>
    <dbReference type="NCBI Taxonomy" id="1191305"/>
    <lineage>
        <taxon>Bacteria</taxon>
        <taxon>Pseudomonadati</taxon>
        <taxon>Pseudomonadota</taxon>
        <taxon>Gammaproteobacteria</taxon>
        <taxon>Vibrionales</taxon>
        <taxon>Vibrionaceae</taxon>
        <taxon>Vibrio</taxon>
    </lineage>
</organism>
<dbReference type="OrthoDB" id="1490937at2"/>
<proteinExistence type="predicted"/>
<accession>A0A1E5FX79</accession>
<comment type="caution">
    <text evidence="1">The sequence shown here is derived from an EMBL/GenBank/DDBJ whole genome shotgun (WGS) entry which is preliminary data.</text>
</comment>
<protein>
    <submittedName>
        <fullName evidence="1">Uncharacterized protein</fullName>
    </submittedName>
</protein>
<dbReference type="RefSeq" id="WP_019820524.1">
    <property type="nucleotide sequence ID" value="NZ_AJZD02000016.1"/>
</dbReference>